<name>A0A8J3Q073_9ACTN</name>
<keyword evidence="6" id="KW-1185">Reference proteome</keyword>
<dbReference type="SUPFAM" id="SSF46785">
    <property type="entry name" value="Winged helix' DNA-binding domain"/>
    <property type="match status" value="1"/>
</dbReference>
<dbReference type="Pfam" id="PF13280">
    <property type="entry name" value="WYL"/>
    <property type="match status" value="1"/>
</dbReference>
<evidence type="ECO:0000256" key="1">
    <source>
        <dbReference type="ARBA" id="ARBA00023015"/>
    </source>
</evidence>
<dbReference type="Pfam" id="PF25583">
    <property type="entry name" value="WCX"/>
    <property type="match status" value="1"/>
</dbReference>
<gene>
    <name evidence="5" type="ORF">Pka01_72350</name>
</gene>
<evidence type="ECO:0000313" key="6">
    <source>
        <dbReference type="Proteomes" id="UP000630097"/>
    </source>
</evidence>
<dbReference type="InterPro" id="IPR057727">
    <property type="entry name" value="WCX_dom"/>
</dbReference>
<accession>A0A8J3Q073</accession>
<evidence type="ECO:0000259" key="4">
    <source>
        <dbReference type="PROSITE" id="PS51000"/>
    </source>
</evidence>
<dbReference type="PROSITE" id="PS00894">
    <property type="entry name" value="HTH_DEOR_1"/>
    <property type="match status" value="1"/>
</dbReference>
<dbReference type="InterPro" id="IPR018356">
    <property type="entry name" value="Tscrpt_reg_HTH_DeoR_CS"/>
</dbReference>
<dbReference type="InterPro" id="IPR026881">
    <property type="entry name" value="WYL_dom"/>
</dbReference>
<feature type="domain" description="HTH deoR-type" evidence="4">
    <location>
        <begin position="4"/>
        <end position="63"/>
    </location>
</feature>
<dbReference type="PROSITE" id="PS51000">
    <property type="entry name" value="HTH_DEOR_2"/>
    <property type="match status" value="1"/>
</dbReference>
<dbReference type="RefSeq" id="WP_203887392.1">
    <property type="nucleotide sequence ID" value="NZ_BAABHH010000032.1"/>
</dbReference>
<proteinExistence type="predicted"/>
<dbReference type="PANTHER" id="PTHR34580">
    <property type="match status" value="1"/>
</dbReference>
<protein>
    <submittedName>
        <fullName evidence="5">DNA-binding transcriptional regulator</fullName>
    </submittedName>
</protein>
<dbReference type="EMBL" id="BONV01000047">
    <property type="protein sequence ID" value="GIG84108.1"/>
    <property type="molecule type" value="Genomic_DNA"/>
</dbReference>
<sequence>MLETSARLLRLLSLLQARRDWPGAALAERLHVSERTVRRDVERLRDLGYPVNATRGTDGGYRLGAGTVMPPLLLDDDEAVAVAVGLRTSAGGGVAGIEETSVRALAKLEQVLPSRLRYRVNALQTYTEPVPADRPGPTVDPGVLTALAAACRDQERLRFDYRTHDGSASVRIVEPYRLVSWGRRWYLVAWDVDRQDWRTFRADRVEPRTPTGPRFPPRDPPEGGAAAYVAQGVSAAAWRYRSRVLVHASAEVVTERINPAVGVVEALDGHTCVLHTGADSLNTIAVYLGLLDLDFEVTEPPELVDHMRRLTARYARSTAADDGPPSPASTA</sequence>
<organism evidence="5 6">
    <name type="scientific">Planotetraspora kaengkrachanensis</name>
    <dbReference type="NCBI Taxonomy" id="575193"/>
    <lineage>
        <taxon>Bacteria</taxon>
        <taxon>Bacillati</taxon>
        <taxon>Actinomycetota</taxon>
        <taxon>Actinomycetes</taxon>
        <taxon>Streptosporangiales</taxon>
        <taxon>Streptosporangiaceae</taxon>
        <taxon>Planotetraspora</taxon>
    </lineage>
</organism>
<comment type="caution">
    <text evidence="5">The sequence shown here is derived from an EMBL/GenBank/DDBJ whole genome shotgun (WGS) entry which is preliminary data.</text>
</comment>
<dbReference type="AlphaFoldDB" id="A0A8J3Q073"/>
<dbReference type="PROSITE" id="PS52050">
    <property type="entry name" value="WYL"/>
    <property type="match status" value="1"/>
</dbReference>
<dbReference type="InterPro" id="IPR001034">
    <property type="entry name" value="DeoR_HTH"/>
</dbReference>
<dbReference type="InterPro" id="IPR036390">
    <property type="entry name" value="WH_DNA-bd_sf"/>
</dbReference>
<evidence type="ECO:0000256" key="2">
    <source>
        <dbReference type="ARBA" id="ARBA00023125"/>
    </source>
</evidence>
<keyword evidence="1" id="KW-0805">Transcription regulation</keyword>
<dbReference type="GO" id="GO:0003700">
    <property type="term" value="F:DNA-binding transcription factor activity"/>
    <property type="evidence" value="ECO:0007669"/>
    <property type="project" value="InterPro"/>
</dbReference>
<reference evidence="5 6" key="1">
    <citation type="submission" date="2021-01" db="EMBL/GenBank/DDBJ databases">
        <title>Whole genome shotgun sequence of Planotetraspora kaengkrachanensis NBRC 104272.</title>
        <authorList>
            <person name="Komaki H."/>
            <person name="Tamura T."/>
        </authorList>
    </citation>
    <scope>NUCLEOTIDE SEQUENCE [LARGE SCALE GENOMIC DNA]</scope>
    <source>
        <strain evidence="5 6">NBRC 104272</strain>
    </source>
</reference>
<dbReference type="InterPro" id="IPR013196">
    <property type="entry name" value="HTH_11"/>
</dbReference>
<dbReference type="PIRSF" id="PIRSF016838">
    <property type="entry name" value="PafC"/>
    <property type="match status" value="1"/>
</dbReference>
<dbReference type="PANTHER" id="PTHR34580:SF3">
    <property type="entry name" value="PROTEIN PAFB"/>
    <property type="match status" value="1"/>
</dbReference>
<dbReference type="GO" id="GO:0003677">
    <property type="term" value="F:DNA binding"/>
    <property type="evidence" value="ECO:0007669"/>
    <property type="project" value="UniProtKB-KW"/>
</dbReference>
<dbReference type="Proteomes" id="UP000630097">
    <property type="component" value="Unassembled WGS sequence"/>
</dbReference>
<dbReference type="InterPro" id="IPR036388">
    <property type="entry name" value="WH-like_DNA-bd_sf"/>
</dbReference>
<keyword evidence="2 5" id="KW-0238">DNA-binding</keyword>
<dbReference type="InterPro" id="IPR028349">
    <property type="entry name" value="PafC-like"/>
</dbReference>
<dbReference type="Pfam" id="PF08279">
    <property type="entry name" value="HTH_11"/>
    <property type="match status" value="1"/>
</dbReference>
<keyword evidence="3" id="KW-0804">Transcription</keyword>
<evidence type="ECO:0000256" key="3">
    <source>
        <dbReference type="ARBA" id="ARBA00023163"/>
    </source>
</evidence>
<evidence type="ECO:0000313" key="5">
    <source>
        <dbReference type="EMBL" id="GIG84108.1"/>
    </source>
</evidence>
<dbReference type="InterPro" id="IPR051534">
    <property type="entry name" value="CBASS_pafABC_assoc_protein"/>
</dbReference>
<dbReference type="Gene3D" id="1.10.10.10">
    <property type="entry name" value="Winged helix-like DNA-binding domain superfamily/Winged helix DNA-binding domain"/>
    <property type="match status" value="1"/>
</dbReference>